<gene>
    <name evidence="1" type="ORF">OGM63_14700</name>
</gene>
<name>A0ABT3B054_9CYAN</name>
<proteinExistence type="predicted"/>
<protein>
    <submittedName>
        <fullName evidence="1">Uncharacterized protein</fullName>
    </submittedName>
</protein>
<dbReference type="EMBL" id="JAOWRF010000214">
    <property type="protein sequence ID" value="MCV3214751.1"/>
    <property type="molecule type" value="Genomic_DNA"/>
</dbReference>
<comment type="caution">
    <text evidence="1">The sequence shown here is derived from an EMBL/GenBank/DDBJ whole genome shotgun (WGS) entry which is preliminary data.</text>
</comment>
<evidence type="ECO:0000313" key="2">
    <source>
        <dbReference type="Proteomes" id="UP001526143"/>
    </source>
</evidence>
<organism evidence="1 2">
    <name type="scientific">Plectonema radiosum NIES-515</name>
    <dbReference type="NCBI Taxonomy" id="2986073"/>
    <lineage>
        <taxon>Bacteria</taxon>
        <taxon>Bacillati</taxon>
        <taxon>Cyanobacteriota</taxon>
        <taxon>Cyanophyceae</taxon>
        <taxon>Oscillatoriophycideae</taxon>
        <taxon>Oscillatoriales</taxon>
        <taxon>Microcoleaceae</taxon>
        <taxon>Plectonema</taxon>
    </lineage>
</organism>
<keyword evidence="2" id="KW-1185">Reference proteome</keyword>
<sequence>MDFDLILNELSLRNPASNEQIAQQRMSELIKTIKAVKAQGVKVSLRTKENFHTIILAPNYPLRRWLNDKEVDQVERGFIRTLATKAPFSTDTGNSEIQDIENNSSLSEFRHQGEMAIGLGIAYVLDTIAISLLSEECWDCSRLELEFRCLNQDEELIHELVDIIHVSRSSHVQEHAVLIHGIQQRIRQEVSDGVELWNRKEELFPRLEFCEDVSKQMQNLYPGNPMLRQVIKRLFELEDYCKIWTDGAFNSDNIPSKATPESESRLRQFKQELTFKCPDGEKRIFSWHLRMTGAGAWRLHFSEELGPGKIIIGYIGSKIQ</sequence>
<accession>A0ABT3B054</accession>
<reference evidence="1 2" key="1">
    <citation type="submission" date="2022-10" db="EMBL/GenBank/DDBJ databases">
        <title>Identification of biosynthetic pathway for the production of the potent trypsin inhibitor radiosumin.</title>
        <authorList>
            <person name="Fewer D.P."/>
            <person name="Delbaje E."/>
            <person name="Ouyang X."/>
            <person name="Agostino P.D."/>
            <person name="Wahlsten M."/>
            <person name="Jokela J."/>
            <person name="Permi P."/>
            <person name="Haapaniemi E."/>
            <person name="Koistinen H."/>
        </authorList>
    </citation>
    <scope>NUCLEOTIDE SEQUENCE [LARGE SCALE GENOMIC DNA]</scope>
    <source>
        <strain evidence="1 2">NIES-515</strain>
    </source>
</reference>
<evidence type="ECO:0000313" key="1">
    <source>
        <dbReference type="EMBL" id="MCV3214751.1"/>
    </source>
</evidence>
<dbReference type="Proteomes" id="UP001526143">
    <property type="component" value="Unassembled WGS sequence"/>
</dbReference>
<dbReference type="RefSeq" id="WP_263746327.1">
    <property type="nucleotide sequence ID" value="NZ_JAOWRF010000214.1"/>
</dbReference>